<comment type="caution">
    <text evidence="1">The sequence shown here is derived from an EMBL/GenBank/DDBJ whole genome shotgun (WGS) entry which is preliminary data.</text>
</comment>
<protein>
    <submittedName>
        <fullName evidence="1">Uncharacterized protein</fullName>
    </submittedName>
</protein>
<dbReference type="AlphaFoldDB" id="A0A699VG16"/>
<name>A0A699VG16_TANCI</name>
<accession>A0A699VG16</accession>
<sequence length="72" mass="7550">GGVCFGRVLLLGPRGRHRDSAARLGPAPHGAGGLLLQDHIVGEKGSRSLSIASSKPFKEVGGRLCIQHNVRK</sequence>
<reference evidence="1" key="1">
    <citation type="journal article" date="2019" name="Sci. Rep.">
        <title>Draft genome of Tanacetum cinerariifolium, the natural source of mosquito coil.</title>
        <authorList>
            <person name="Yamashiro T."/>
            <person name="Shiraishi A."/>
            <person name="Satake H."/>
            <person name="Nakayama K."/>
        </authorList>
    </citation>
    <scope>NUCLEOTIDE SEQUENCE</scope>
</reference>
<dbReference type="EMBL" id="BKCJ011432958">
    <property type="protein sequence ID" value="GFD33233.1"/>
    <property type="molecule type" value="Genomic_DNA"/>
</dbReference>
<gene>
    <name evidence="1" type="ORF">Tci_905202</name>
</gene>
<evidence type="ECO:0000313" key="1">
    <source>
        <dbReference type="EMBL" id="GFD33233.1"/>
    </source>
</evidence>
<feature type="non-terminal residue" evidence="1">
    <location>
        <position position="1"/>
    </location>
</feature>
<proteinExistence type="predicted"/>
<organism evidence="1">
    <name type="scientific">Tanacetum cinerariifolium</name>
    <name type="common">Dalmatian daisy</name>
    <name type="synonym">Chrysanthemum cinerariifolium</name>
    <dbReference type="NCBI Taxonomy" id="118510"/>
    <lineage>
        <taxon>Eukaryota</taxon>
        <taxon>Viridiplantae</taxon>
        <taxon>Streptophyta</taxon>
        <taxon>Embryophyta</taxon>
        <taxon>Tracheophyta</taxon>
        <taxon>Spermatophyta</taxon>
        <taxon>Magnoliopsida</taxon>
        <taxon>eudicotyledons</taxon>
        <taxon>Gunneridae</taxon>
        <taxon>Pentapetalae</taxon>
        <taxon>asterids</taxon>
        <taxon>campanulids</taxon>
        <taxon>Asterales</taxon>
        <taxon>Asteraceae</taxon>
        <taxon>Asteroideae</taxon>
        <taxon>Anthemideae</taxon>
        <taxon>Anthemidinae</taxon>
        <taxon>Tanacetum</taxon>
    </lineage>
</organism>